<keyword evidence="2" id="KW-1185">Reference proteome</keyword>
<dbReference type="Proteomes" id="UP000276254">
    <property type="component" value="Plasmid unnamed1"/>
</dbReference>
<geneLocation type="plasmid" evidence="1">
    <name>unnamed1</name>
</geneLocation>
<dbReference type="GeneID" id="39492018"/>
<reference evidence="1 2" key="1">
    <citation type="submission" date="2018-09" db="EMBL/GenBank/DDBJ databases">
        <title>Sphingomonas peninsula sp. nov., isolated from fildes peninsula, Antarctic soil.</title>
        <authorList>
            <person name="Yingchao G."/>
        </authorList>
    </citation>
    <scope>NUCLEOTIDE SEQUENCE [LARGE SCALE GENOMIC DNA]</scope>
    <source>
        <strain evidence="1 2">YZ-8</strain>
        <plasmid evidence="1 2">unnamed1</plasmid>
    </source>
</reference>
<dbReference type="AlphaFoldDB" id="A0A494TJ42"/>
<organism evidence="1 2">
    <name type="scientific">Sphingomonas paeninsulae</name>
    <dbReference type="NCBI Taxonomy" id="2319844"/>
    <lineage>
        <taxon>Bacteria</taxon>
        <taxon>Pseudomonadati</taxon>
        <taxon>Pseudomonadota</taxon>
        <taxon>Alphaproteobacteria</taxon>
        <taxon>Sphingomonadales</taxon>
        <taxon>Sphingomonadaceae</taxon>
        <taxon>Sphingomonas</taxon>
    </lineage>
</organism>
<dbReference type="OrthoDB" id="8254464at2"/>
<name>A0A494TJ42_SPHPE</name>
<accession>A0A494TJ42</accession>
<evidence type="ECO:0000313" key="2">
    <source>
        <dbReference type="Proteomes" id="UP000276254"/>
    </source>
</evidence>
<sequence length="112" mass="11875">MATIAPPAPVIQAFPMKAVLDALTQELMDVAQSEAQVRGITLPTAPGSALKSAVPMDSLTIVDALCVLDAVVGFQLKESIVRMGGYNSVEAALQNMIPKIEKAWLRKQGAKK</sequence>
<keyword evidence="1" id="KW-0614">Plasmid</keyword>
<gene>
    <name evidence="1" type="ORF">D3Y57_01775</name>
</gene>
<dbReference type="EMBL" id="CP032828">
    <property type="protein sequence ID" value="AYJ85438.1"/>
    <property type="molecule type" value="Genomic_DNA"/>
</dbReference>
<proteinExistence type="predicted"/>
<dbReference type="RefSeq" id="WP_121152046.1">
    <property type="nucleotide sequence ID" value="NZ_CP032828.1"/>
</dbReference>
<dbReference type="KEGG" id="spha:D3Y57_01775"/>
<protein>
    <submittedName>
        <fullName evidence="1">Uncharacterized protein</fullName>
    </submittedName>
</protein>
<evidence type="ECO:0000313" key="1">
    <source>
        <dbReference type="EMBL" id="AYJ85438.1"/>
    </source>
</evidence>